<sequence length="629" mass="68582">MTAVEYPSQDFYSVRRNLSYTSSLSSATASVCSDASSSLSQSSDDTTASSLSVDVPPRCGFAFAKPHAQPVVSDARRSLRTNPRRTSNTATSRTGCPPTLVRQAERKLNFVDNLVDSSTQIVEAIWPTSSVVCRDETNSSSVLPLRTFIQETLRRSRTSYSTLQVALYYLVLIKDQLPERDFTMEQTDDCHSSRALQCGRRMFLSALILASKYLQDRNYSARAWSKISGLNTNEINQNEMAFVLAVNWKLHITEEVYHRWTDCVMKYSPSQPPAPGSSLAHAQFENQCDVFKRIIRRLNSDLENLEDVLSTGRYSPVPSLSPRSLSPRSILAAAQNESVAFDCGRDATPVPRIFKTPSVMEPSPSSAQTVARLPPFGLLPTPRLTPQVSAVRDISPPQFVAPGSAMSLAVSTAGSVHNGMMLDRWPGSISSSPQNYYTSRRSSLAASVSTVSSPESMVSDTSGTSRSSSISSLSSLAGAPYPRSDYTNLQVQARYRSAKLVDERFASRPTIPSYGEEFGERITASPKSYSGAVEVDDATNDAAQALQALHDNWQRSFATRGSMTSAPKAGSKRSRPLSGDLGLQENVRDLLRGDCSSNHASFAAGENRFQVPAPSSEGRKRVCCSTEAA</sequence>
<feature type="region of interest" description="Disordered" evidence="1">
    <location>
        <begin position="448"/>
        <end position="477"/>
    </location>
</feature>
<dbReference type="GO" id="GO:0000307">
    <property type="term" value="C:cyclin-dependent protein kinase holoenzyme complex"/>
    <property type="evidence" value="ECO:0007669"/>
    <property type="project" value="TreeGrafter"/>
</dbReference>
<dbReference type="Proteomes" id="UP000803844">
    <property type="component" value="Unassembled WGS sequence"/>
</dbReference>
<reference evidence="2" key="1">
    <citation type="journal article" date="2020" name="Phytopathology">
        <title>Genome sequence of the chestnut blight fungus Cryphonectria parasitica EP155: A fundamental resource for an archetypical invasive plant pathogen.</title>
        <authorList>
            <person name="Crouch J.A."/>
            <person name="Dawe A."/>
            <person name="Aerts A."/>
            <person name="Barry K."/>
            <person name="Churchill A.C.L."/>
            <person name="Grimwood J."/>
            <person name="Hillman B."/>
            <person name="Milgroom M.G."/>
            <person name="Pangilinan J."/>
            <person name="Smith M."/>
            <person name="Salamov A."/>
            <person name="Schmutz J."/>
            <person name="Yadav J."/>
            <person name="Grigoriev I.V."/>
            <person name="Nuss D."/>
        </authorList>
    </citation>
    <scope>NUCLEOTIDE SEQUENCE</scope>
    <source>
        <strain evidence="2">EP155</strain>
    </source>
</reference>
<dbReference type="GeneID" id="63835303"/>
<keyword evidence="3" id="KW-1185">Reference proteome</keyword>
<proteinExistence type="predicted"/>
<feature type="region of interest" description="Disordered" evidence="1">
    <location>
        <begin position="560"/>
        <end position="580"/>
    </location>
</feature>
<protein>
    <recommendedName>
        <fullName evidence="4">G1/S-specific cyclin pas1</fullName>
    </recommendedName>
</protein>
<evidence type="ECO:0000313" key="2">
    <source>
        <dbReference type="EMBL" id="KAF3768714.1"/>
    </source>
</evidence>
<feature type="compositionally biased region" description="Polar residues" evidence="1">
    <location>
        <begin position="84"/>
        <end position="94"/>
    </location>
</feature>
<comment type="caution">
    <text evidence="2">The sequence shown here is derived from an EMBL/GenBank/DDBJ whole genome shotgun (WGS) entry which is preliminary data.</text>
</comment>
<evidence type="ECO:0000313" key="3">
    <source>
        <dbReference type="Proteomes" id="UP000803844"/>
    </source>
</evidence>
<dbReference type="CDD" id="cd20557">
    <property type="entry name" value="CYCLIN_ScPCL1-like"/>
    <property type="match status" value="1"/>
</dbReference>
<dbReference type="InterPro" id="IPR013922">
    <property type="entry name" value="Cyclin_PHO80-like"/>
</dbReference>
<evidence type="ECO:0000256" key="1">
    <source>
        <dbReference type="SAM" id="MobiDB-lite"/>
    </source>
</evidence>
<gene>
    <name evidence="2" type="ORF">M406DRAFT_273187</name>
</gene>
<dbReference type="RefSeq" id="XP_040779675.1">
    <property type="nucleotide sequence ID" value="XM_040918174.1"/>
</dbReference>
<dbReference type="GO" id="GO:0019901">
    <property type="term" value="F:protein kinase binding"/>
    <property type="evidence" value="ECO:0007669"/>
    <property type="project" value="InterPro"/>
</dbReference>
<feature type="region of interest" description="Disordered" evidence="1">
    <location>
        <begin position="608"/>
        <end position="629"/>
    </location>
</feature>
<dbReference type="PANTHER" id="PTHR15615:SF36">
    <property type="entry name" value="PHO85 CYCLIN-5"/>
    <property type="match status" value="1"/>
</dbReference>
<dbReference type="OrthoDB" id="286814at2759"/>
<feature type="non-terminal residue" evidence="2">
    <location>
        <position position="629"/>
    </location>
</feature>
<dbReference type="Pfam" id="PF08613">
    <property type="entry name" value="Cyclin"/>
    <property type="match status" value="1"/>
</dbReference>
<evidence type="ECO:0008006" key="4">
    <source>
        <dbReference type="Google" id="ProtNLM"/>
    </source>
</evidence>
<accession>A0A9P4Y840</accession>
<dbReference type="Gene3D" id="1.10.472.10">
    <property type="entry name" value="Cyclin-like"/>
    <property type="match status" value="1"/>
</dbReference>
<organism evidence="2 3">
    <name type="scientific">Cryphonectria parasitica (strain ATCC 38755 / EP155)</name>
    <dbReference type="NCBI Taxonomy" id="660469"/>
    <lineage>
        <taxon>Eukaryota</taxon>
        <taxon>Fungi</taxon>
        <taxon>Dikarya</taxon>
        <taxon>Ascomycota</taxon>
        <taxon>Pezizomycotina</taxon>
        <taxon>Sordariomycetes</taxon>
        <taxon>Sordariomycetidae</taxon>
        <taxon>Diaporthales</taxon>
        <taxon>Cryphonectriaceae</taxon>
        <taxon>Cryphonectria-Endothia species complex</taxon>
        <taxon>Cryphonectria</taxon>
    </lineage>
</organism>
<dbReference type="PANTHER" id="PTHR15615">
    <property type="match status" value="1"/>
</dbReference>
<dbReference type="AlphaFoldDB" id="A0A9P4Y840"/>
<dbReference type="GO" id="GO:0005634">
    <property type="term" value="C:nucleus"/>
    <property type="evidence" value="ECO:0007669"/>
    <property type="project" value="TreeGrafter"/>
</dbReference>
<name>A0A9P4Y840_CRYP1</name>
<feature type="compositionally biased region" description="Low complexity" evidence="1">
    <location>
        <begin position="448"/>
        <end position="475"/>
    </location>
</feature>
<dbReference type="EMBL" id="MU032345">
    <property type="protein sequence ID" value="KAF3768714.1"/>
    <property type="molecule type" value="Genomic_DNA"/>
</dbReference>
<feature type="region of interest" description="Disordered" evidence="1">
    <location>
        <begin position="72"/>
        <end position="97"/>
    </location>
</feature>
<dbReference type="GO" id="GO:0016538">
    <property type="term" value="F:cyclin-dependent protein serine/threonine kinase regulator activity"/>
    <property type="evidence" value="ECO:0007669"/>
    <property type="project" value="TreeGrafter"/>
</dbReference>